<dbReference type="PROSITE" id="PS50111">
    <property type="entry name" value="CHEMOTAXIS_TRANSDUC_2"/>
    <property type="match status" value="1"/>
</dbReference>
<dbReference type="InterPro" id="IPR004090">
    <property type="entry name" value="Chemotax_Me-accpt_rcpt"/>
</dbReference>
<dbReference type="PROSITE" id="PS50885">
    <property type="entry name" value="HAMP"/>
    <property type="match status" value="1"/>
</dbReference>
<dbReference type="PRINTS" id="PR00260">
    <property type="entry name" value="CHEMTRNSDUCR"/>
</dbReference>
<dbReference type="PANTHER" id="PTHR32089:SF112">
    <property type="entry name" value="LYSOZYME-LIKE PROTEIN-RELATED"/>
    <property type="match status" value="1"/>
</dbReference>
<comment type="subcellular location">
    <subcellularLocation>
        <location evidence="1">Membrane</location>
    </subcellularLocation>
</comment>
<reference evidence="9" key="1">
    <citation type="submission" date="2019-07" db="EMBL/GenBank/DDBJ databases">
        <title>Shewanella sp. YLB-08 draft genomic sequence.</title>
        <authorList>
            <person name="Yu L."/>
        </authorList>
    </citation>
    <scope>NUCLEOTIDE SEQUENCE [LARGE SCALE GENOMIC DNA]</scope>
    <source>
        <strain evidence="9">JCM 20706</strain>
    </source>
</reference>
<dbReference type="Pfam" id="PF00672">
    <property type="entry name" value="HAMP"/>
    <property type="match status" value="1"/>
</dbReference>
<evidence type="ECO:0000259" key="6">
    <source>
        <dbReference type="PROSITE" id="PS50111"/>
    </source>
</evidence>
<dbReference type="OrthoDB" id="9795078at2"/>
<accession>A0A553JPP7</accession>
<evidence type="ECO:0000256" key="4">
    <source>
        <dbReference type="PROSITE-ProRule" id="PRU00284"/>
    </source>
</evidence>
<feature type="domain" description="HAMP" evidence="7">
    <location>
        <begin position="327"/>
        <end position="379"/>
    </location>
</feature>
<feature type="domain" description="Methyl-accepting transducer" evidence="6">
    <location>
        <begin position="384"/>
        <end position="620"/>
    </location>
</feature>
<comment type="caution">
    <text evidence="8">The sequence shown here is derived from an EMBL/GenBank/DDBJ whole genome shotgun (WGS) entry which is preliminary data.</text>
</comment>
<dbReference type="AlphaFoldDB" id="A0A553JPP7"/>
<protein>
    <submittedName>
        <fullName evidence="8">Methyl-accepting chemotaxis protein</fullName>
    </submittedName>
</protein>
<feature type="transmembrane region" description="Helical" evidence="5">
    <location>
        <begin position="304"/>
        <end position="326"/>
    </location>
</feature>
<dbReference type="GO" id="GO:0007165">
    <property type="term" value="P:signal transduction"/>
    <property type="evidence" value="ECO:0007669"/>
    <property type="project" value="UniProtKB-KW"/>
</dbReference>
<dbReference type="SMART" id="SM00283">
    <property type="entry name" value="MA"/>
    <property type="match status" value="1"/>
</dbReference>
<dbReference type="SMART" id="SM00304">
    <property type="entry name" value="HAMP"/>
    <property type="match status" value="1"/>
</dbReference>
<sequence length="656" mass="69970">MSVLFSFGIKVANKLNFKKKFSLLATATLLPLSLAAAYLIQLQYLQVERVANELVGLASVHALAPIDLGLQQARTSLINDPSSTAAFSDLSAQLTNSIQINQNGEAVALLTKLSGQFKNQPSDSTLNLVNESAELIAELKENIGASSGLSLDHDPKGFYLVELYLNRISALSDYSSRVSHTAIQVLANDGFSPESYTQLVALNIRLSELLQNSQKTLLRLTNQANSEAVSPFVNSVEMLHKNVEKFINEIDANMINPDNFGISLDAFTNEANALSLSINAILTKNHHTLETLLNEREAAQSRTMFWLIVIIITVVIGSLYALIAIYKAIIANVRQIESIASQVSNGDLSQNIRIDGEDEFSQIALAFNNMLVSIRSLISEVQVLSTDVVQASSKMQQVTDSVEHTLTEQQAQTHEIASAIGQMVVSVNSVETSTDEATTITSAANSAVEHGQTVITETVAGINSIAEEVAKGSKVINQLAAHSSEIGNVVDVIRGIADQTNLLALNAAIEAARAGEQGRGFAVVADEVRTLASRTQASTQEIQIMIEQIQLGAKEAVSAMETGTQQADNGVLQANAVSESISVLTSSVQEIVIVMQDIASAVAEQRQVSTQIDSKTSAIGEGADSALLSAQGASQIGLSLAKDANKLAAQIEGFKL</sequence>
<dbReference type="Pfam" id="PF00015">
    <property type="entry name" value="MCPsignal"/>
    <property type="match status" value="1"/>
</dbReference>
<evidence type="ECO:0000256" key="2">
    <source>
        <dbReference type="ARBA" id="ARBA00023224"/>
    </source>
</evidence>
<dbReference type="GO" id="GO:0006935">
    <property type="term" value="P:chemotaxis"/>
    <property type="evidence" value="ECO:0007669"/>
    <property type="project" value="InterPro"/>
</dbReference>
<dbReference type="FunFam" id="1.10.287.950:FF:000001">
    <property type="entry name" value="Methyl-accepting chemotaxis sensory transducer"/>
    <property type="match status" value="1"/>
</dbReference>
<keyword evidence="5" id="KW-1133">Transmembrane helix</keyword>
<dbReference type="CDD" id="cd11386">
    <property type="entry name" value="MCP_signal"/>
    <property type="match status" value="1"/>
</dbReference>
<dbReference type="SUPFAM" id="SSF58104">
    <property type="entry name" value="Methyl-accepting chemotaxis protein (MCP) signaling domain"/>
    <property type="match status" value="1"/>
</dbReference>
<evidence type="ECO:0000259" key="7">
    <source>
        <dbReference type="PROSITE" id="PS50885"/>
    </source>
</evidence>
<dbReference type="EMBL" id="VKGK01000010">
    <property type="protein sequence ID" value="TRY14444.1"/>
    <property type="molecule type" value="Genomic_DNA"/>
</dbReference>
<dbReference type="Proteomes" id="UP000318126">
    <property type="component" value="Unassembled WGS sequence"/>
</dbReference>
<evidence type="ECO:0000256" key="3">
    <source>
        <dbReference type="ARBA" id="ARBA00029447"/>
    </source>
</evidence>
<dbReference type="GO" id="GO:0016020">
    <property type="term" value="C:membrane"/>
    <property type="evidence" value="ECO:0007669"/>
    <property type="project" value="UniProtKB-SubCell"/>
</dbReference>
<keyword evidence="5" id="KW-0472">Membrane</keyword>
<keyword evidence="2 4" id="KW-0807">Transducer</keyword>
<evidence type="ECO:0000256" key="1">
    <source>
        <dbReference type="ARBA" id="ARBA00004370"/>
    </source>
</evidence>
<dbReference type="PANTHER" id="PTHR32089">
    <property type="entry name" value="METHYL-ACCEPTING CHEMOTAXIS PROTEIN MCPB"/>
    <property type="match status" value="1"/>
</dbReference>
<keyword evidence="5" id="KW-0812">Transmembrane</keyword>
<dbReference type="InterPro" id="IPR004089">
    <property type="entry name" value="MCPsignal_dom"/>
</dbReference>
<evidence type="ECO:0000313" key="9">
    <source>
        <dbReference type="Proteomes" id="UP000318126"/>
    </source>
</evidence>
<organism evidence="8 9">
    <name type="scientific">Shewanella hanedai</name>
    <name type="common">Alteromonas hanedai</name>
    <dbReference type="NCBI Taxonomy" id="25"/>
    <lineage>
        <taxon>Bacteria</taxon>
        <taxon>Pseudomonadati</taxon>
        <taxon>Pseudomonadota</taxon>
        <taxon>Gammaproteobacteria</taxon>
        <taxon>Alteromonadales</taxon>
        <taxon>Shewanellaceae</taxon>
        <taxon>Shewanella</taxon>
    </lineage>
</organism>
<proteinExistence type="inferred from homology"/>
<name>A0A553JPP7_SHEHA</name>
<dbReference type="Gene3D" id="1.10.287.950">
    <property type="entry name" value="Methyl-accepting chemotaxis protein"/>
    <property type="match status" value="1"/>
</dbReference>
<keyword evidence="9" id="KW-1185">Reference proteome</keyword>
<dbReference type="GO" id="GO:0004888">
    <property type="term" value="F:transmembrane signaling receptor activity"/>
    <property type="evidence" value="ECO:0007669"/>
    <property type="project" value="InterPro"/>
</dbReference>
<dbReference type="InterPro" id="IPR003660">
    <property type="entry name" value="HAMP_dom"/>
</dbReference>
<comment type="similarity">
    <text evidence="3">Belongs to the methyl-accepting chemotaxis (MCP) protein family.</text>
</comment>
<dbReference type="CDD" id="cd06225">
    <property type="entry name" value="HAMP"/>
    <property type="match status" value="1"/>
</dbReference>
<dbReference type="RefSeq" id="WP_144040060.1">
    <property type="nucleotide sequence ID" value="NZ_BMPL01000008.1"/>
</dbReference>
<evidence type="ECO:0000256" key="5">
    <source>
        <dbReference type="SAM" id="Phobius"/>
    </source>
</evidence>
<evidence type="ECO:0000313" key="8">
    <source>
        <dbReference type="EMBL" id="TRY14444.1"/>
    </source>
</evidence>
<gene>
    <name evidence="8" type="ORF">FN961_10095</name>
</gene>